<feature type="domain" description="HTH tetR-type" evidence="3">
    <location>
        <begin position="1"/>
        <end position="61"/>
    </location>
</feature>
<dbReference type="InterPro" id="IPR001647">
    <property type="entry name" value="HTH_TetR"/>
</dbReference>
<dbReference type="PROSITE" id="PS50977">
    <property type="entry name" value="HTH_TETR_2"/>
    <property type="match status" value="1"/>
</dbReference>
<reference evidence="4 5" key="1">
    <citation type="submission" date="2024-02" db="EMBL/GenBank/DDBJ databases">
        <title>The Genome Sequence of Enterococcus sp. DIV0159.</title>
        <authorList>
            <person name="Earl A."/>
            <person name="Manson A."/>
            <person name="Gilmore M."/>
            <person name="Sanders J."/>
            <person name="Shea T."/>
            <person name="Howe W."/>
            <person name="Livny J."/>
            <person name="Cuomo C."/>
            <person name="Neafsey D."/>
            <person name="Birren B."/>
        </authorList>
    </citation>
    <scope>NUCLEOTIDE SEQUENCE [LARGE SCALE GENOMIC DNA]</scope>
    <source>
        <strain evidence="4 5">665A</strain>
    </source>
</reference>
<name>A0ABV0ETW0_9ENTE</name>
<keyword evidence="5" id="KW-1185">Reference proteome</keyword>
<accession>A0ABV0ETW0</accession>
<dbReference type="PANTHER" id="PTHR30055">
    <property type="entry name" value="HTH-TYPE TRANSCRIPTIONAL REGULATOR RUTR"/>
    <property type="match status" value="1"/>
</dbReference>
<gene>
    <name evidence="4" type="ORF">JZO67_003953</name>
</gene>
<evidence type="ECO:0000259" key="3">
    <source>
        <dbReference type="PROSITE" id="PS50977"/>
    </source>
</evidence>
<evidence type="ECO:0000256" key="1">
    <source>
        <dbReference type="ARBA" id="ARBA00023125"/>
    </source>
</evidence>
<keyword evidence="1 2" id="KW-0238">DNA-binding</keyword>
<dbReference type="InterPro" id="IPR050109">
    <property type="entry name" value="HTH-type_TetR-like_transc_reg"/>
</dbReference>
<sequence length="203" mass="23804">MKTADKILEEALILFSIHGYQGVSVEMIAKAVGIKASSLYKHYRNKQSIFEGIFTMMKDRYQGQEKLLNIPQGAEDVQHFYQQLQPDQLEKISEDLFLYFIKDEKEARFRHLLIIEQFQNPHIGEILHQRYYEEPLLFQKELFQSMMDVGVFKEGDAKIAALQFFSPIMMLLNCCEQGGISVEEALAELRKHVQKFRQLYSKE</sequence>
<dbReference type="Gene3D" id="1.10.357.10">
    <property type="entry name" value="Tetracycline Repressor, domain 2"/>
    <property type="match status" value="1"/>
</dbReference>
<protein>
    <recommendedName>
        <fullName evidence="3">HTH tetR-type domain-containing protein</fullName>
    </recommendedName>
</protein>
<evidence type="ECO:0000313" key="4">
    <source>
        <dbReference type="EMBL" id="MEO1771971.1"/>
    </source>
</evidence>
<feature type="DNA-binding region" description="H-T-H motif" evidence="2">
    <location>
        <begin position="24"/>
        <end position="43"/>
    </location>
</feature>
<dbReference type="PRINTS" id="PR00455">
    <property type="entry name" value="HTHTETR"/>
</dbReference>
<organism evidence="4 5">
    <name type="scientific">Candidatus Enterococcus ferrettii</name>
    <dbReference type="NCBI Taxonomy" id="2815324"/>
    <lineage>
        <taxon>Bacteria</taxon>
        <taxon>Bacillati</taxon>
        <taxon>Bacillota</taxon>
        <taxon>Bacilli</taxon>
        <taxon>Lactobacillales</taxon>
        <taxon>Enterococcaceae</taxon>
        <taxon>Enterococcus</taxon>
    </lineage>
</organism>
<dbReference type="Pfam" id="PF00440">
    <property type="entry name" value="TetR_N"/>
    <property type="match status" value="1"/>
</dbReference>
<comment type="caution">
    <text evidence="4">The sequence shown here is derived from an EMBL/GenBank/DDBJ whole genome shotgun (WGS) entry which is preliminary data.</text>
</comment>
<dbReference type="PANTHER" id="PTHR30055:SF226">
    <property type="entry name" value="HTH-TYPE TRANSCRIPTIONAL REGULATOR PKSA"/>
    <property type="match status" value="1"/>
</dbReference>
<dbReference type="RefSeq" id="WP_207704522.1">
    <property type="nucleotide sequence ID" value="NZ_JAFREL020000003.1"/>
</dbReference>
<evidence type="ECO:0000256" key="2">
    <source>
        <dbReference type="PROSITE-ProRule" id="PRU00335"/>
    </source>
</evidence>
<dbReference type="SUPFAM" id="SSF46689">
    <property type="entry name" value="Homeodomain-like"/>
    <property type="match status" value="1"/>
</dbReference>
<dbReference type="InterPro" id="IPR009057">
    <property type="entry name" value="Homeodomain-like_sf"/>
</dbReference>
<dbReference type="Proteomes" id="UP000664357">
    <property type="component" value="Unassembled WGS sequence"/>
</dbReference>
<evidence type="ECO:0000313" key="5">
    <source>
        <dbReference type="Proteomes" id="UP000664357"/>
    </source>
</evidence>
<dbReference type="EMBL" id="JAFREL020000003">
    <property type="protein sequence ID" value="MEO1771971.1"/>
    <property type="molecule type" value="Genomic_DNA"/>
</dbReference>
<proteinExistence type="predicted"/>